<reference evidence="8 9" key="1">
    <citation type="submission" date="2019-02" db="EMBL/GenBank/DDBJ databases">
        <title>Kribbella capetownensis sp. nov. and Kribbella speibonae sp. nov., isolated from soil.</title>
        <authorList>
            <person name="Curtis S.M."/>
            <person name="Norton I."/>
            <person name="Everest G.J."/>
            <person name="Meyers P.R."/>
        </authorList>
    </citation>
    <scope>NUCLEOTIDE SEQUENCE [LARGE SCALE GENOMIC DNA]</scope>
    <source>
        <strain evidence="8 9">KCTC 29219</strain>
    </source>
</reference>
<evidence type="ECO:0000256" key="6">
    <source>
        <dbReference type="RuleBase" id="RU004347"/>
    </source>
</evidence>
<dbReference type="Proteomes" id="UP000292346">
    <property type="component" value="Unassembled WGS sequence"/>
</dbReference>
<keyword evidence="9" id="KW-1185">Reference proteome</keyword>
<evidence type="ECO:0000256" key="1">
    <source>
        <dbReference type="ARBA" id="ARBA00001823"/>
    </source>
</evidence>
<comment type="caution">
    <text evidence="8">The sequence shown here is derived from an EMBL/GenBank/DDBJ whole genome shotgun (WGS) entry which is preliminary data.</text>
</comment>
<dbReference type="PANTHER" id="PTHR42700:SF1">
    <property type="entry name" value="SULFATE ADENYLYLTRANSFERASE"/>
    <property type="match status" value="1"/>
</dbReference>
<dbReference type="GO" id="GO:0070814">
    <property type="term" value="P:hydrogen sulfide biosynthetic process"/>
    <property type="evidence" value="ECO:0007669"/>
    <property type="project" value="UniProtKB-UniPathway"/>
</dbReference>
<proteinExistence type="inferred from homology"/>
<dbReference type="Gene3D" id="3.40.50.300">
    <property type="entry name" value="P-loop containing nucleotide triphosphate hydrolases"/>
    <property type="match status" value="1"/>
</dbReference>
<gene>
    <name evidence="8" type="primary">cysC</name>
    <name evidence="8" type="ORF">E0H45_30855</name>
</gene>
<evidence type="ECO:0000256" key="2">
    <source>
        <dbReference type="ARBA" id="ARBA00012121"/>
    </source>
</evidence>
<evidence type="ECO:0000256" key="4">
    <source>
        <dbReference type="ARBA" id="ARBA00022741"/>
    </source>
</evidence>
<dbReference type="InterPro" id="IPR050512">
    <property type="entry name" value="Sulf_AdTrans/APS_kinase"/>
</dbReference>
<keyword evidence="5 6" id="KW-0067">ATP-binding</keyword>
<dbReference type="EMBL" id="SJJZ01000003">
    <property type="protein sequence ID" value="TCC06326.1"/>
    <property type="molecule type" value="Genomic_DNA"/>
</dbReference>
<accession>A0A4V2LZ03</accession>
<evidence type="ECO:0000313" key="9">
    <source>
        <dbReference type="Proteomes" id="UP000292346"/>
    </source>
</evidence>
<evidence type="ECO:0000256" key="3">
    <source>
        <dbReference type="ARBA" id="ARBA00022679"/>
    </source>
</evidence>
<name>A0A4V2LZ03_9ACTN</name>
<dbReference type="SUPFAM" id="SSF52540">
    <property type="entry name" value="P-loop containing nucleoside triphosphate hydrolases"/>
    <property type="match status" value="1"/>
</dbReference>
<evidence type="ECO:0000256" key="5">
    <source>
        <dbReference type="ARBA" id="ARBA00022840"/>
    </source>
</evidence>
<organism evidence="8 9">
    <name type="scientific">Kribbella soli</name>
    <dbReference type="NCBI Taxonomy" id="1124743"/>
    <lineage>
        <taxon>Bacteria</taxon>
        <taxon>Bacillati</taxon>
        <taxon>Actinomycetota</taxon>
        <taxon>Actinomycetes</taxon>
        <taxon>Propionibacteriales</taxon>
        <taxon>Kribbellaceae</taxon>
        <taxon>Kribbella</taxon>
    </lineage>
</organism>
<keyword evidence="6 8" id="KW-0418">Kinase</keyword>
<dbReference type="NCBIfam" id="TIGR00455">
    <property type="entry name" value="apsK"/>
    <property type="match status" value="1"/>
</dbReference>
<dbReference type="OrthoDB" id="9804504at2"/>
<dbReference type="NCBIfam" id="NF003013">
    <property type="entry name" value="PRK03846.1"/>
    <property type="match status" value="1"/>
</dbReference>
<dbReference type="Pfam" id="PF01583">
    <property type="entry name" value="APS_kinase"/>
    <property type="match status" value="1"/>
</dbReference>
<dbReference type="CDD" id="cd02027">
    <property type="entry name" value="APSK"/>
    <property type="match status" value="1"/>
</dbReference>
<dbReference type="GO" id="GO:0004781">
    <property type="term" value="F:sulfate adenylyltransferase (ATP) activity"/>
    <property type="evidence" value="ECO:0007669"/>
    <property type="project" value="TreeGrafter"/>
</dbReference>
<dbReference type="GO" id="GO:0010134">
    <property type="term" value="P:sulfate assimilation via adenylyl sulfate reduction"/>
    <property type="evidence" value="ECO:0007669"/>
    <property type="project" value="TreeGrafter"/>
</dbReference>
<dbReference type="GO" id="GO:0005524">
    <property type="term" value="F:ATP binding"/>
    <property type="evidence" value="ECO:0007669"/>
    <property type="project" value="UniProtKB-KW"/>
</dbReference>
<comment type="function">
    <text evidence="6">Catalyzes the synthesis of activated sulfate.</text>
</comment>
<dbReference type="RefSeq" id="WP_131343697.1">
    <property type="nucleotide sequence ID" value="NZ_SJJZ01000003.1"/>
</dbReference>
<dbReference type="PANTHER" id="PTHR42700">
    <property type="entry name" value="SULFATE ADENYLYLTRANSFERASE"/>
    <property type="match status" value="1"/>
</dbReference>
<dbReference type="InterPro" id="IPR002891">
    <property type="entry name" value="APS"/>
</dbReference>
<evidence type="ECO:0000259" key="7">
    <source>
        <dbReference type="Pfam" id="PF01583"/>
    </source>
</evidence>
<protein>
    <recommendedName>
        <fullName evidence="2 6">Adenylyl-sulfate kinase</fullName>
        <ecNumber evidence="2 6">2.7.1.25</ecNumber>
    </recommendedName>
</protein>
<sequence length="192" mass="20781">MLTELQATKTESQRAGAGGVTLWLTGLPSAGKSTVARAAAEVLARRGHRVEILDGDEIRAVFGSSGFDRAARDENVRRIGWLAELLARNGVTVLVASIAPYRETRDQVRASHERAGLPFVEVHAAASVESCVARDVKGLYARQRRGEISGVTGIDDPYESPVAPELRLYTDREDVSLSVAAVIEYLTTHELV</sequence>
<dbReference type="EC" id="2.7.1.25" evidence="2 6"/>
<dbReference type="InterPro" id="IPR027417">
    <property type="entry name" value="P-loop_NTPase"/>
</dbReference>
<dbReference type="AlphaFoldDB" id="A0A4V2LZ03"/>
<dbReference type="GO" id="GO:0004020">
    <property type="term" value="F:adenylylsulfate kinase activity"/>
    <property type="evidence" value="ECO:0007669"/>
    <property type="project" value="UniProtKB-EC"/>
</dbReference>
<comment type="pathway">
    <text evidence="6">Sulfur metabolism; hydrogen sulfide biosynthesis; sulfite from sulfate: step 2/3.</text>
</comment>
<comment type="similarity">
    <text evidence="6">Belongs to the APS kinase family.</text>
</comment>
<dbReference type="GO" id="GO:0005737">
    <property type="term" value="C:cytoplasm"/>
    <property type="evidence" value="ECO:0007669"/>
    <property type="project" value="TreeGrafter"/>
</dbReference>
<dbReference type="InterPro" id="IPR059117">
    <property type="entry name" value="APS_kinase_dom"/>
</dbReference>
<dbReference type="UniPathway" id="UPA00140">
    <property type="reaction ID" value="UER00205"/>
</dbReference>
<feature type="domain" description="APS kinase" evidence="7">
    <location>
        <begin position="19"/>
        <end position="168"/>
    </location>
</feature>
<keyword evidence="3 6" id="KW-0808">Transferase</keyword>
<evidence type="ECO:0000313" key="8">
    <source>
        <dbReference type="EMBL" id="TCC06326.1"/>
    </source>
</evidence>
<keyword evidence="4 6" id="KW-0547">Nucleotide-binding</keyword>
<comment type="catalytic activity">
    <reaction evidence="1 6">
        <text>adenosine 5'-phosphosulfate + ATP = 3'-phosphoadenylyl sulfate + ADP + H(+)</text>
        <dbReference type="Rhea" id="RHEA:24152"/>
        <dbReference type="ChEBI" id="CHEBI:15378"/>
        <dbReference type="ChEBI" id="CHEBI:30616"/>
        <dbReference type="ChEBI" id="CHEBI:58243"/>
        <dbReference type="ChEBI" id="CHEBI:58339"/>
        <dbReference type="ChEBI" id="CHEBI:456216"/>
        <dbReference type="EC" id="2.7.1.25"/>
    </reaction>
</comment>
<dbReference type="GO" id="GO:0019379">
    <property type="term" value="P:sulfate assimilation, phosphoadenylyl sulfate reduction by phosphoadenylyl-sulfate reductase (thioredoxin)"/>
    <property type="evidence" value="ECO:0007669"/>
    <property type="project" value="TreeGrafter"/>
</dbReference>